<dbReference type="GO" id="GO:0005975">
    <property type="term" value="P:carbohydrate metabolic process"/>
    <property type="evidence" value="ECO:0007669"/>
    <property type="project" value="InterPro"/>
</dbReference>
<dbReference type="InterPro" id="IPR004276">
    <property type="entry name" value="GlycoTrans_28_N"/>
</dbReference>
<dbReference type="Proteomes" id="UP000285883">
    <property type="component" value="Unassembled WGS sequence"/>
</dbReference>
<reference evidence="4 5" key="1">
    <citation type="submission" date="2018-07" db="EMBL/GenBank/DDBJ databases">
        <title>Genome sequencing of oomycete isolates from Chile give support for New Zealand origin for Phytophthora kernoviae and make available the first Nothophytophthora sp. genome.</title>
        <authorList>
            <person name="Studholme D.J."/>
            <person name="Sanfuentes E."/>
            <person name="Panda P."/>
            <person name="Hill R."/>
            <person name="Sambles C."/>
            <person name="Grant M."/>
            <person name="Williams N.M."/>
            <person name="Mcdougal R.L."/>
        </authorList>
    </citation>
    <scope>NUCLEOTIDE SEQUENCE [LARGE SCALE GENOMIC DNA]</scope>
    <source>
        <strain evidence="4">Chile2</strain>
    </source>
</reference>
<dbReference type="GO" id="GO:0016906">
    <property type="term" value="F:sterol 3-beta-glucosyltransferase activity"/>
    <property type="evidence" value="ECO:0007669"/>
    <property type="project" value="UniProtKB-ARBA"/>
</dbReference>
<dbReference type="CDD" id="cd03784">
    <property type="entry name" value="GT1_Gtf-like"/>
    <property type="match status" value="2"/>
</dbReference>
<keyword evidence="1" id="KW-0808">Transferase</keyword>
<dbReference type="Pfam" id="PF00169">
    <property type="entry name" value="PH"/>
    <property type="match status" value="1"/>
</dbReference>
<dbReference type="Gene3D" id="3.40.50.2000">
    <property type="entry name" value="Glycogen Phosphorylase B"/>
    <property type="match status" value="5"/>
</dbReference>
<dbReference type="FunFam" id="3.40.50.2000:FF:000009">
    <property type="entry name" value="Sterol 3-beta-glucosyltransferase UGT80A2"/>
    <property type="match status" value="1"/>
</dbReference>
<evidence type="ECO:0000313" key="4">
    <source>
        <dbReference type="EMBL" id="RLN45871.1"/>
    </source>
</evidence>
<dbReference type="SUPFAM" id="SSF55781">
    <property type="entry name" value="GAF domain-like"/>
    <property type="match status" value="1"/>
</dbReference>
<dbReference type="CDD" id="cd00821">
    <property type="entry name" value="PH"/>
    <property type="match status" value="2"/>
</dbReference>
<dbReference type="InterPro" id="IPR003018">
    <property type="entry name" value="GAF"/>
</dbReference>
<dbReference type="SMART" id="SM00233">
    <property type="entry name" value="PH"/>
    <property type="match status" value="2"/>
</dbReference>
<feature type="compositionally biased region" description="Low complexity" evidence="2">
    <location>
        <begin position="14"/>
        <end position="28"/>
    </location>
</feature>
<organism evidence="4 5">
    <name type="scientific">Phytophthora kernoviae</name>
    <dbReference type="NCBI Taxonomy" id="325452"/>
    <lineage>
        <taxon>Eukaryota</taxon>
        <taxon>Sar</taxon>
        <taxon>Stramenopiles</taxon>
        <taxon>Oomycota</taxon>
        <taxon>Peronosporomycetes</taxon>
        <taxon>Peronosporales</taxon>
        <taxon>Peronosporaceae</taxon>
        <taxon>Phytophthora</taxon>
    </lineage>
</organism>
<dbReference type="Pfam" id="PF01590">
    <property type="entry name" value="GAF"/>
    <property type="match status" value="1"/>
</dbReference>
<dbReference type="InterPro" id="IPR010610">
    <property type="entry name" value="EryCIII-like_C"/>
</dbReference>
<feature type="compositionally biased region" description="Acidic residues" evidence="2">
    <location>
        <begin position="2019"/>
        <end position="2033"/>
    </location>
</feature>
<comment type="caution">
    <text evidence="4">The sequence shown here is derived from an EMBL/GenBank/DDBJ whole genome shotgun (WGS) entry which is preliminary data.</text>
</comment>
<evidence type="ECO:0000259" key="3">
    <source>
        <dbReference type="PROSITE" id="PS50003"/>
    </source>
</evidence>
<proteinExistence type="predicted"/>
<feature type="region of interest" description="Disordered" evidence="2">
    <location>
        <begin position="2007"/>
        <end position="2040"/>
    </location>
</feature>
<dbReference type="SUPFAM" id="SSF53756">
    <property type="entry name" value="UDP-Glycosyltransferase/glycogen phosphorylase"/>
    <property type="match status" value="3"/>
</dbReference>
<name>A0A3R7GWW1_9STRA</name>
<dbReference type="Gene3D" id="3.30.450.40">
    <property type="match status" value="1"/>
</dbReference>
<dbReference type="Pfam" id="PF03033">
    <property type="entry name" value="Glyco_transf_28"/>
    <property type="match status" value="2"/>
</dbReference>
<dbReference type="InterPro" id="IPR011993">
    <property type="entry name" value="PH-like_dom_sf"/>
</dbReference>
<dbReference type="Gene3D" id="2.30.29.30">
    <property type="entry name" value="Pleckstrin-homology domain (PH domain)/Phosphotyrosine-binding domain (PTB)"/>
    <property type="match status" value="2"/>
</dbReference>
<gene>
    <name evidence="4" type="ORF">BBI17_006068</name>
</gene>
<evidence type="ECO:0000256" key="2">
    <source>
        <dbReference type="SAM" id="MobiDB-lite"/>
    </source>
</evidence>
<dbReference type="EMBL" id="MAYM02000118">
    <property type="protein sequence ID" value="RLN45871.1"/>
    <property type="molecule type" value="Genomic_DNA"/>
</dbReference>
<dbReference type="InterPro" id="IPR002213">
    <property type="entry name" value="UDP_glucos_trans"/>
</dbReference>
<protein>
    <recommendedName>
        <fullName evidence="3">PH domain-containing protein</fullName>
    </recommendedName>
</protein>
<dbReference type="PANTHER" id="PTHR48050:SF13">
    <property type="entry name" value="STEROL 3-BETA-GLUCOSYLTRANSFERASE UGT80A2"/>
    <property type="match status" value="1"/>
</dbReference>
<feature type="region of interest" description="Disordered" evidence="2">
    <location>
        <begin position="242"/>
        <end position="270"/>
    </location>
</feature>
<feature type="domain" description="PH" evidence="3">
    <location>
        <begin position="32"/>
        <end position="124"/>
    </location>
</feature>
<feature type="region of interest" description="Disordered" evidence="2">
    <location>
        <begin position="377"/>
        <end position="398"/>
    </location>
</feature>
<feature type="region of interest" description="Disordered" evidence="2">
    <location>
        <begin position="1"/>
        <end position="31"/>
    </location>
</feature>
<dbReference type="SUPFAM" id="SSF50729">
    <property type="entry name" value="PH domain-like"/>
    <property type="match status" value="2"/>
</dbReference>
<sequence length="2253" mass="251081">MPPIGNSFRSIMRGNSQSSGNGESSTFSDENDIQMQGWMRKQKETLRSWARRYFTLNGKTLTYYDSEDTSRGARGVLDFVDVTSLTTENNGLSLHLVNGKEVRLIADTHVAYSAWMAVLSAAVKKPRSKKSRTSKEGWAHCLTDDDVWTRFFVVIKHDSFSCYESEDDEAELALSGLIRAVQEWDGKRYGIVCSLNRGRTIKLCFDSAEEKMSWFLTLEFSVSYGAARMKKEASVKSNISDHNPVLRSESSKSEIASAATAEEDDGHHSAWGFGNSTQSFKALFWRLENTQQVQNSPIIQKHTQQGNATWFMLFDRLQQLDQLFQAWHEQLIAFFTWQATRERQDEPDAEEAFEHDKMRGKSMDEVSELLDGYSSCEGPGERLTLRSRSNKPRQRSKTLSDCHLEVNRHRKQVGPAVKSNSQIHAGDTTPAVPVVQPPAMQICIMIVGTRGDVQPFLAIAKRLQQDGHRVRLATHTIYRDFVMNHGVEFYPLGGDPKELAAYMVKTGGRLIPPLKLETLQKDVPRQMQIIEEILQSTWPAVSAPDPNGGGVGVPGAPFRAQAIISNPVTYGHIHVAEKLGVPLHVMFPQPWVPTVVFPHPMSKLPYSGKSQRRNFLSYKLVDLFMWEGTERLVNTFRGDVLGLQRIRKGGRGRDMLLDLDIPHSFMWSPALVPKPFDWSDLYDVTGTVNLKGSSTSYSPSLELEAFLGDDEGPIFVGFGSMVLENPRETTKMIIEAATRANVRVLIQSSWTDMAGNLDIPDNVFFIGNCPHEWLMPRVSAVVHHGGAGTTAGGLLAGKPTFIVPFFGDQPFWGRAVVKAGVGVEPCPITELTTEELRRAFINLQSPMLRIHCKFHEWNQRFKAALHKETSTRLILPAAPDVQNALEDVQTAGIAVHGPDGRIQMDVAEEEDIDLNALRRRSRDTIDEDEDLRMEKNQTIAGPPVLNICIMIVGTRGDVQPFLAIAQRLQQDGHRVRLATHAIYRDFVSSYGVEFYPLGGDPKELAAYMVKTGGHLIPTKIETIQKDVPRNLLMIEEILHSTWPAVSAPDPEGGGPGVRGKPFRAQAIISNPVTYGHIHVAERLGVPLHIMFPQPWVPTTAFPHPLSNMPYTGKAQKRNYLSYKLVDLLMWQGTEGIVNEFRTEVLELDAFLGDDDGPIFVGFGSMVIDNPRATTKMIIKASQQANVRVLIQSSWSDMAGDLVIPDNIFFVGNCPHDWLMPRVSAVVHHGGAGTTAAGLLAGKPTFIVPFFGDQPFWGWAVVKAGVGVEPCPIEELTTEKLRRAFKRLKSAELRSRALVLQKKMQQEDGAEEAVCSFYRHLPLQDMRCDLDHVRVATKWSRSDKLKLCDVCDFVVGSRPENVKKKMVDYHFVDYTARGPTSGFAGASSGAAAFFHEVGGAFKDVIVKPARGFREEGPKGAVIGVVKAGHANYFNETGRKKRGSVFDKTIMAALGKENGLSDSYTSGADVDDLETHRSFGPKKDIRRLRLAADGHRVRVAAGAEFRDEITGRGLEFYPLAGAPKNFHDFIKYLHDTKKANAIQRHKAGRPVLGYVSLNDEREMEKMRKFKWSRSLNEFTLATRNPVIYFGVSTYSLANVQIEQLLRQIDLAAEQAKVQIIFQAREGRPGCALYHSENIYEVESNFPYSLILRKVAATVHWGEPAIVEEGLAAGKPVGLLEPELKKRAEEIAKTFSPNESLEKAVETFYSNLPLRAMRCDVDENKIARIYDPRSELKLSFEAYLAIQPLRSHDDADDVSYKPLWYDGRHPAKFSLRDIEGEQDLLDIKPPCPIRVALSSLASVGSNAINDISSTPSIALHLQQLKRSRFSKFAELEMELAAASLSVSHKSVWKRKKMSKSYSSDTMKLFTRNTIADHRHRTRWGPKGFAVLAEGILPCSAQELRLVFRVHSTDIFRDVMRSVYRREFVEGDLLRTIKIQQATRLDKGVATSSEKNSFVNFKRPNASVGGPAERKRKASVLSVMKDLVDDERARRRASSARIRSKSAGVLGNTNLPLLGERNESDEDDEDEEDEDGSVDNAERLKRLWGKTPGWEDDYPLANNDSRHYAIDIPDDPLAAIAPPIPSNEAQRLQLIREQQLDDLGDVPELGIICSLAARELSCAVSMITIVAKTKLHVLASTHPAISGGQSYPRDQGFCAQTILDPHPLVSRHVQADVRFSAMSTVRKMGVNFYCGFPLLGPDGKTVIGSVCCADAQARDLTRSQYAAMNSLASTAARVVQRTAEHRAVREGSIEEGC</sequence>
<dbReference type="Pfam" id="PF06722">
    <property type="entry name" value="EryCIII-like_C"/>
    <property type="match status" value="2"/>
</dbReference>
<dbReference type="InterPro" id="IPR029016">
    <property type="entry name" value="GAF-like_dom_sf"/>
</dbReference>
<accession>A0A3R7GWW1</accession>
<evidence type="ECO:0000256" key="1">
    <source>
        <dbReference type="ARBA" id="ARBA00022679"/>
    </source>
</evidence>
<dbReference type="FunFam" id="3.40.50.2000:FF:000163">
    <property type="entry name" value="Sterol 3-beta-glucosyltransferase"/>
    <property type="match status" value="2"/>
</dbReference>
<dbReference type="InterPro" id="IPR050426">
    <property type="entry name" value="Glycosyltransferase_28"/>
</dbReference>
<evidence type="ECO:0000313" key="5">
    <source>
        <dbReference type="Proteomes" id="UP000285883"/>
    </source>
</evidence>
<dbReference type="InterPro" id="IPR001849">
    <property type="entry name" value="PH_domain"/>
</dbReference>
<dbReference type="PROSITE" id="PS50003">
    <property type="entry name" value="PH_DOMAIN"/>
    <property type="match status" value="1"/>
</dbReference>
<dbReference type="PANTHER" id="PTHR48050">
    <property type="entry name" value="STEROL 3-BETA-GLUCOSYLTRANSFERASE"/>
    <property type="match status" value="1"/>
</dbReference>